<dbReference type="HAMAP" id="MF_01369_A">
    <property type="entry name" value="Ribosomal_uL23_A"/>
    <property type="match status" value="1"/>
</dbReference>
<dbReference type="SUPFAM" id="SSF54189">
    <property type="entry name" value="Ribosomal proteins S24e, L23 and L15e"/>
    <property type="match status" value="1"/>
</dbReference>
<dbReference type="Pfam" id="PF03939">
    <property type="entry name" value="Ribosomal_L23eN"/>
    <property type="match status" value="1"/>
</dbReference>
<dbReference type="GO" id="GO:0019843">
    <property type="term" value="F:rRNA binding"/>
    <property type="evidence" value="ECO:0007669"/>
    <property type="project" value="UniProtKB-KW"/>
</dbReference>
<reference evidence="15" key="1">
    <citation type="submission" date="2016-06" db="UniProtKB">
        <authorList>
            <consortium name="WormBaseParasite"/>
        </authorList>
    </citation>
    <scope>IDENTIFICATION</scope>
</reference>
<dbReference type="AlphaFoldDB" id="A0A183V1M2"/>
<dbReference type="PROSITE" id="PS00941">
    <property type="entry name" value="CARBOXYLESTERASE_B_2"/>
    <property type="match status" value="1"/>
</dbReference>
<evidence type="ECO:0000256" key="3">
    <source>
        <dbReference type="ARBA" id="ARBA00022729"/>
    </source>
</evidence>
<dbReference type="Gene3D" id="3.30.70.330">
    <property type="match status" value="1"/>
</dbReference>
<evidence type="ECO:0000256" key="8">
    <source>
        <dbReference type="RuleBase" id="RU003934"/>
    </source>
</evidence>
<evidence type="ECO:0000256" key="9">
    <source>
        <dbReference type="SAM" id="MobiDB-lite"/>
    </source>
</evidence>
<dbReference type="PROSITE" id="PS00050">
    <property type="entry name" value="RIBOSOMAL_L23"/>
    <property type="match status" value="1"/>
</dbReference>
<organism evidence="14 15">
    <name type="scientific">Toxocara canis</name>
    <name type="common">Canine roundworm</name>
    <dbReference type="NCBI Taxonomy" id="6265"/>
    <lineage>
        <taxon>Eukaryota</taxon>
        <taxon>Metazoa</taxon>
        <taxon>Ecdysozoa</taxon>
        <taxon>Nematoda</taxon>
        <taxon>Chromadorea</taxon>
        <taxon>Rhabditida</taxon>
        <taxon>Spirurina</taxon>
        <taxon>Ascaridomorpha</taxon>
        <taxon>Ascaridoidea</taxon>
        <taxon>Toxocaridae</taxon>
        <taxon>Toxocara</taxon>
    </lineage>
</organism>
<evidence type="ECO:0000313" key="14">
    <source>
        <dbReference type="Proteomes" id="UP000050794"/>
    </source>
</evidence>
<keyword evidence="5" id="KW-0694">RNA-binding</keyword>
<keyword evidence="4" id="KW-0699">rRNA-binding</keyword>
<dbReference type="GO" id="GO:1990904">
    <property type="term" value="C:ribonucleoprotein complex"/>
    <property type="evidence" value="ECO:0007669"/>
    <property type="project" value="UniProtKB-KW"/>
</dbReference>
<dbReference type="Gene3D" id="3.40.50.1820">
    <property type="entry name" value="alpha/beta hydrolase"/>
    <property type="match status" value="1"/>
</dbReference>
<dbReference type="InterPro" id="IPR012678">
    <property type="entry name" value="Ribosomal_uL23/eL15/eS24_sf"/>
</dbReference>
<dbReference type="InterPro" id="IPR001014">
    <property type="entry name" value="Ribosomal_uL23_CS"/>
</dbReference>
<evidence type="ECO:0000256" key="6">
    <source>
        <dbReference type="ARBA" id="ARBA00022980"/>
    </source>
</evidence>
<dbReference type="FunFam" id="3.30.70.330:FF:000035">
    <property type="entry name" value="60S ribosomal protein L23a"/>
    <property type="match status" value="1"/>
</dbReference>
<evidence type="ECO:0000256" key="5">
    <source>
        <dbReference type="ARBA" id="ARBA00022884"/>
    </source>
</evidence>
<evidence type="ECO:0000259" key="11">
    <source>
        <dbReference type="Pfam" id="PF00135"/>
    </source>
</evidence>
<dbReference type="InterPro" id="IPR012677">
    <property type="entry name" value="Nucleotide-bd_a/b_plait_sf"/>
</dbReference>
<dbReference type="InterPro" id="IPR013025">
    <property type="entry name" value="Ribosomal_uL23-like"/>
</dbReference>
<keyword evidence="14" id="KW-1185">Reference proteome</keyword>
<evidence type="ECO:0000313" key="15">
    <source>
        <dbReference type="WBParaSite" id="TCNE_0001464201-mRNA-1"/>
    </source>
</evidence>
<dbReference type="InterPro" id="IPR019819">
    <property type="entry name" value="Carboxylesterase_B_CS"/>
</dbReference>
<dbReference type="GO" id="GO:0003735">
    <property type="term" value="F:structural constituent of ribosome"/>
    <property type="evidence" value="ECO:0007669"/>
    <property type="project" value="InterPro"/>
</dbReference>
<keyword evidence="6 8" id="KW-0689">Ribosomal protein</keyword>
<sequence>MFDSLKVCGCSIRIVCGTNTAGRSLESIWNSNDTSTAWSSGGGTEIALILQALTAVKLEQLRMDEAVVRLSIGDVVGKKVVVENVPWTPNRDPLEEIRSDWARPEPNPVGPSNNVTVFTFLGVPYAEPPVSQRRFKPPQYISELPGEKPYLALRYAASCAQDIEARPNILVNEPYPFRVSEDCLYLNIFTPDASKVSQLIYPVLVFFHGGNYQTGSANEWPGEVLASRGIVVVTVNYRLGAFGFMSLGDELTGNYGLQDQRLALQFVRDHISSFGGDPQAVTVVGHDAGAVSVGLHMLSPLSTGLFRAASAMSGAEVSYHSTIGKPVLAFNNTIKLGRYLGCTQLIAEDVWNCIMTRSTNDIIRAVQTIPVEYNRYLFLPTVDGKQIPANPYWMLSVIPVGTMNYASPVPYLTGLNRQDGVEVVLEDRLLGEFNDFLLVDQQFMENFVLEYAFRHNYTMNREAIAEAIIDRYTYWPDPSDEDAIRDKFVELTTDAYYVAPVSLSAHLHSAAGSRVFMYVNNYEFGLGTDKRFLPSWVAGLEGASNGEVFGRVIDNGTAMGKLVVMTLSVLDNGQVWSSRRVQMQQSGVCHDCDLYLLFGFPFMRSDLLPPYLASVQWTEFDRNASQLFTSVYRQFLRNMNPNFPFDTSWAPLQPRAHWYIDFNYSHWSEMAIPGRLKRDYRWEPVAFWTQYIPALVQYMTTTFSPLEGSMRRQVLAYQIGMGVLACILMGVTVLACLFAYLVFERNPRKAAKLEHDRRRLIRNTSGEMAPKQPSKKSAEKAAAKPKLAKALDAKKKVVKGRHSVLKKKVRTSVHFYRPRTLKLARTPRYPRKSVPRRDKLDAYAIVKHPLTTESAMKKIEDTNTLVFIVDVHANKPQIKSAVKKLYNIDVQKVNTLITPHHTKKAYVRLAPDYDALDVANKIGII</sequence>
<evidence type="ECO:0000256" key="1">
    <source>
        <dbReference type="ARBA" id="ARBA00005964"/>
    </source>
</evidence>
<dbReference type="Pfam" id="PF00135">
    <property type="entry name" value="COesterase"/>
    <property type="match status" value="1"/>
</dbReference>
<gene>
    <name evidence="13" type="ORF">TCNE_LOCUS14642</name>
</gene>
<evidence type="ECO:0000256" key="10">
    <source>
        <dbReference type="SAM" id="Phobius"/>
    </source>
</evidence>
<protein>
    <submittedName>
        <fullName evidence="15">COesterase domain-containing protein</fullName>
    </submittedName>
</protein>
<dbReference type="InterPro" id="IPR051093">
    <property type="entry name" value="Neuroligin/BSAL"/>
</dbReference>
<dbReference type="GO" id="GO:0005840">
    <property type="term" value="C:ribosome"/>
    <property type="evidence" value="ECO:0007669"/>
    <property type="project" value="UniProtKB-KW"/>
</dbReference>
<dbReference type="Pfam" id="PF00276">
    <property type="entry name" value="Ribosomal_L23"/>
    <property type="match status" value="1"/>
</dbReference>
<keyword evidence="3" id="KW-0732">Signal</keyword>
<dbReference type="InterPro" id="IPR005633">
    <property type="entry name" value="Ribosomal_uL23_N"/>
</dbReference>
<feature type="domain" description="Carboxylesterase type B" evidence="11">
    <location>
        <begin position="115"/>
        <end position="681"/>
    </location>
</feature>
<evidence type="ECO:0000259" key="12">
    <source>
        <dbReference type="Pfam" id="PF03939"/>
    </source>
</evidence>
<name>A0A183V1M2_TOXCA</name>
<evidence type="ECO:0000256" key="7">
    <source>
        <dbReference type="ARBA" id="ARBA00023274"/>
    </source>
</evidence>
<dbReference type="NCBIfam" id="TIGR03636">
    <property type="entry name" value="uL23_arch"/>
    <property type="match status" value="1"/>
</dbReference>
<feature type="transmembrane region" description="Helical" evidence="10">
    <location>
        <begin position="715"/>
        <end position="743"/>
    </location>
</feature>
<dbReference type="EMBL" id="UYWY01022364">
    <property type="protein sequence ID" value="VDM45963.1"/>
    <property type="molecule type" value="Genomic_DNA"/>
</dbReference>
<keyword evidence="10" id="KW-0472">Membrane</keyword>
<feature type="region of interest" description="Disordered" evidence="9">
    <location>
        <begin position="761"/>
        <end position="782"/>
    </location>
</feature>
<dbReference type="WBParaSite" id="TCNE_0001464201-mRNA-1">
    <property type="protein sequence ID" value="TCNE_0001464201-mRNA-1"/>
    <property type="gene ID" value="TCNE_0001464201"/>
</dbReference>
<dbReference type="InterPro" id="IPR029058">
    <property type="entry name" value="AB_hydrolase_fold"/>
</dbReference>
<proteinExistence type="inferred from homology"/>
<evidence type="ECO:0000256" key="4">
    <source>
        <dbReference type="ARBA" id="ARBA00022730"/>
    </source>
</evidence>
<dbReference type="PANTHER" id="PTHR43903">
    <property type="entry name" value="NEUROLIGIN"/>
    <property type="match status" value="1"/>
</dbReference>
<dbReference type="InterPro" id="IPR002018">
    <property type="entry name" value="CarbesteraseB"/>
</dbReference>
<comment type="similarity">
    <text evidence="1">Belongs to the type-B carboxylesterase/lipase family.</text>
</comment>
<evidence type="ECO:0000313" key="13">
    <source>
        <dbReference type="EMBL" id="VDM45963.1"/>
    </source>
</evidence>
<keyword evidence="10" id="KW-1133">Transmembrane helix</keyword>
<accession>A0A183V1M2</accession>
<feature type="domain" description="Large ribosomal subunit protein uL23 N-terminal" evidence="12">
    <location>
        <begin position="788"/>
        <end position="836"/>
    </location>
</feature>
<dbReference type="NCBIfam" id="NF011118">
    <property type="entry name" value="PRK14548.1"/>
    <property type="match status" value="1"/>
</dbReference>
<comment type="similarity">
    <text evidence="2 8">Belongs to the universal ribosomal protein uL23 family.</text>
</comment>
<dbReference type="SUPFAM" id="SSF53474">
    <property type="entry name" value="alpha/beta-Hydrolases"/>
    <property type="match status" value="1"/>
</dbReference>
<dbReference type="InterPro" id="IPR019985">
    <property type="entry name" value="Ribosomal_uL23"/>
</dbReference>
<dbReference type="GO" id="GO:0006412">
    <property type="term" value="P:translation"/>
    <property type="evidence" value="ECO:0007669"/>
    <property type="project" value="InterPro"/>
</dbReference>
<dbReference type="Proteomes" id="UP000050794">
    <property type="component" value="Unassembled WGS sequence"/>
</dbReference>
<keyword evidence="7 8" id="KW-0687">Ribonucleoprotein</keyword>
<keyword evidence="10" id="KW-0812">Transmembrane</keyword>
<evidence type="ECO:0000256" key="2">
    <source>
        <dbReference type="ARBA" id="ARBA00006700"/>
    </source>
</evidence>
<reference evidence="13 14" key="2">
    <citation type="submission" date="2018-11" db="EMBL/GenBank/DDBJ databases">
        <authorList>
            <consortium name="Pathogen Informatics"/>
        </authorList>
    </citation>
    <scope>NUCLEOTIDE SEQUENCE [LARGE SCALE GENOMIC DNA]</scope>
</reference>